<dbReference type="AlphaFoldDB" id="A0AAJ8JZF7"/>
<accession>A0AAJ8JZF7</accession>
<dbReference type="PROSITE" id="PS50217">
    <property type="entry name" value="BZIP"/>
    <property type="match status" value="1"/>
</dbReference>
<dbReference type="GeneID" id="30207785"/>
<sequence>MHPHPQHHQQHQQHPYRSSYPATPSTPITSSITASASTSTSPQKQHPPFGLFPPSNSINMQVNIGHGSLHHPLPLPLPPHQLTSRNASTSSNRSNTHHAEYSESESEGEDDKVEKDKLEIRREKNRVKQRNLRLRRANHIAELERNLTNVRAEHSSLQNSFAHLQQRENNLQGWVHDLESTLFRNGLASEVETLRRIWADRDINKSSSLPPPPHSATSQHGSIPHQHPPPLPTPSGPLPADPLSTLARAASSVPPGSSYSEGRLSYPPPSSAGESRPTLPRPTSFSRPFENPYPTPELHWGSQMNEWVQAPPSASASDSDKKRKRDPYAADYPPPPPSSLRPGLHPMSGRLSESNIHTLPPIQSYRQTSPSSARPTSAPYQSERHSVPISASTSSGTGNVSPRSIRISDLVSLKPSHVDTTLPSLSTSLTASEITHPSMSLTESKRQLEMLTNREGGWSRRPSSKGDLSVTGEGSITTSLSEWNETPPFEILQTQDRGGLPNDSRESSFQPSFNWGQPFQPTEGKGDIAENQSILVPLCDWGETTVTPAEGQGTSTVGWSDSQVGLDQQEDGEAEGSLTDSIPHASVYTARILLLSILPQPILLNYTPVLPDLFKEQQQIVLTALSSLSPPEVAEEFRSRQLKGLSNEDAKLLLEYQSSSQADLRLVLFPIAILRAATIRVHKVNPGTFNLPRFISSTLREARIFGNPLDPDAWEMPDSFWDQWGHWFPPGRAYCASLSAWRRRDGHTGSTVIEMILGLKGEKDKRRIDWVGKPPGWKMPKMD</sequence>
<dbReference type="SUPFAM" id="SSF57959">
    <property type="entry name" value="Leucine zipper domain"/>
    <property type="match status" value="1"/>
</dbReference>
<organism evidence="3 4">
    <name type="scientific">Kwoniella bestiolae CBS 10118</name>
    <dbReference type="NCBI Taxonomy" id="1296100"/>
    <lineage>
        <taxon>Eukaryota</taxon>
        <taxon>Fungi</taxon>
        <taxon>Dikarya</taxon>
        <taxon>Basidiomycota</taxon>
        <taxon>Agaricomycotina</taxon>
        <taxon>Tremellomycetes</taxon>
        <taxon>Tremellales</taxon>
        <taxon>Cryptococcaceae</taxon>
        <taxon>Kwoniella</taxon>
    </lineage>
</organism>
<evidence type="ECO:0000256" key="1">
    <source>
        <dbReference type="SAM" id="MobiDB-lite"/>
    </source>
</evidence>
<feature type="compositionally biased region" description="Acidic residues" evidence="1">
    <location>
        <begin position="102"/>
        <end position="111"/>
    </location>
</feature>
<feature type="compositionally biased region" description="Low complexity" evidence="1">
    <location>
        <begin position="80"/>
        <end position="94"/>
    </location>
</feature>
<reference evidence="3" key="2">
    <citation type="submission" date="2024-02" db="EMBL/GenBank/DDBJ databases">
        <title>Comparative genomics of Cryptococcus and Kwoniella reveals pathogenesis evolution and contrasting modes of karyotype evolution via chromosome fusion or intercentromeric recombination.</title>
        <authorList>
            <person name="Coelho M.A."/>
            <person name="David-Palma M."/>
            <person name="Shea T."/>
            <person name="Bowers K."/>
            <person name="McGinley-Smith S."/>
            <person name="Mohammad A.W."/>
            <person name="Gnirke A."/>
            <person name="Yurkov A.M."/>
            <person name="Nowrousian M."/>
            <person name="Sun S."/>
            <person name="Cuomo C.A."/>
            <person name="Heitman J."/>
        </authorList>
    </citation>
    <scope>NUCLEOTIDE SEQUENCE</scope>
    <source>
        <strain evidence="3">CBS 10118</strain>
    </source>
</reference>
<feature type="region of interest" description="Disordered" evidence="1">
    <location>
        <begin position="1"/>
        <end position="117"/>
    </location>
</feature>
<dbReference type="EMBL" id="CP144541">
    <property type="protein sequence ID" value="WVW78063.1"/>
    <property type="molecule type" value="Genomic_DNA"/>
</dbReference>
<dbReference type="RefSeq" id="XP_019046783.2">
    <property type="nucleotide sequence ID" value="XM_019190035.2"/>
</dbReference>
<feature type="compositionally biased region" description="Basic residues" evidence="1">
    <location>
        <begin position="1"/>
        <end position="11"/>
    </location>
</feature>
<feature type="domain" description="BZIP" evidence="2">
    <location>
        <begin position="115"/>
        <end position="178"/>
    </location>
</feature>
<keyword evidence="4" id="KW-1185">Reference proteome</keyword>
<feature type="compositionally biased region" description="Polar residues" evidence="1">
    <location>
        <begin position="389"/>
        <end position="401"/>
    </location>
</feature>
<feature type="compositionally biased region" description="Polar residues" evidence="1">
    <location>
        <begin position="507"/>
        <end position="520"/>
    </location>
</feature>
<evidence type="ECO:0000313" key="4">
    <source>
        <dbReference type="Proteomes" id="UP000092730"/>
    </source>
</evidence>
<dbReference type="KEGG" id="kbi:30207785"/>
<dbReference type="InterPro" id="IPR046347">
    <property type="entry name" value="bZIP_sf"/>
</dbReference>
<feature type="compositionally biased region" description="Low complexity" evidence="1">
    <location>
        <begin position="12"/>
        <end position="42"/>
    </location>
</feature>
<dbReference type="InterPro" id="IPR004827">
    <property type="entry name" value="bZIP"/>
</dbReference>
<feature type="region of interest" description="Disordered" evidence="1">
    <location>
        <begin position="455"/>
        <end position="526"/>
    </location>
</feature>
<feature type="compositionally biased region" description="Polar residues" evidence="1">
    <location>
        <begin position="472"/>
        <end position="484"/>
    </location>
</feature>
<feature type="region of interest" description="Disordered" evidence="1">
    <location>
        <begin position="204"/>
        <end position="401"/>
    </location>
</feature>
<evidence type="ECO:0000313" key="3">
    <source>
        <dbReference type="EMBL" id="WVW78063.1"/>
    </source>
</evidence>
<dbReference type="GO" id="GO:0003700">
    <property type="term" value="F:DNA-binding transcription factor activity"/>
    <property type="evidence" value="ECO:0007669"/>
    <property type="project" value="InterPro"/>
</dbReference>
<feature type="compositionally biased region" description="Low complexity" evidence="1">
    <location>
        <begin position="368"/>
        <end position="379"/>
    </location>
</feature>
<protein>
    <recommendedName>
        <fullName evidence="2">BZIP domain-containing protein</fullName>
    </recommendedName>
</protein>
<name>A0AAJ8JZF7_9TREE</name>
<evidence type="ECO:0000259" key="2">
    <source>
        <dbReference type="PROSITE" id="PS50217"/>
    </source>
</evidence>
<gene>
    <name evidence="3" type="ORF">I302_100014</name>
</gene>
<dbReference type="Proteomes" id="UP000092730">
    <property type="component" value="Chromosome 1"/>
</dbReference>
<proteinExistence type="predicted"/>
<feature type="compositionally biased region" description="Pro residues" evidence="1">
    <location>
        <begin position="226"/>
        <end position="240"/>
    </location>
</feature>
<dbReference type="CDD" id="cd14688">
    <property type="entry name" value="bZIP_YAP"/>
    <property type="match status" value="1"/>
</dbReference>
<reference evidence="3" key="1">
    <citation type="submission" date="2013-07" db="EMBL/GenBank/DDBJ databases">
        <authorList>
            <consortium name="The Broad Institute Genome Sequencing Platform"/>
            <person name="Cuomo C."/>
            <person name="Litvintseva A."/>
            <person name="Chen Y."/>
            <person name="Heitman J."/>
            <person name="Sun S."/>
            <person name="Springer D."/>
            <person name="Dromer F."/>
            <person name="Young S.K."/>
            <person name="Zeng Q."/>
            <person name="Gargeya S."/>
            <person name="Fitzgerald M."/>
            <person name="Abouelleil A."/>
            <person name="Alvarado L."/>
            <person name="Berlin A.M."/>
            <person name="Chapman S.B."/>
            <person name="Dewar J."/>
            <person name="Goldberg J."/>
            <person name="Griggs A."/>
            <person name="Gujja S."/>
            <person name="Hansen M."/>
            <person name="Howarth C."/>
            <person name="Imamovic A."/>
            <person name="Larimer J."/>
            <person name="McCowan C."/>
            <person name="Murphy C."/>
            <person name="Pearson M."/>
            <person name="Priest M."/>
            <person name="Roberts A."/>
            <person name="Saif S."/>
            <person name="Shea T."/>
            <person name="Sykes S."/>
            <person name="Wortman J."/>
            <person name="Nusbaum C."/>
            <person name="Birren B."/>
        </authorList>
    </citation>
    <scope>NUCLEOTIDE SEQUENCE</scope>
    <source>
        <strain evidence="3">CBS 10118</strain>
    </source>
</reference>
<dbReference type="Gene3D" id="1.20.5.170">
    <property type="match status" value="1"/>
</dbReference>